<sequence length="45" mass="5358">VRRDRAWPRFCHQNSRKQPFSPLVFCVLLAVVWVHFSLSQTVKFA</sequence>
<proteinExistence type="predicted"/>
<organism evidence="2">
    <name type="scientific">marine metagenome</name>
    <dbReference type="NCBI Taxonomy" id="408172"/>
    <lineage>
        <taxon>unclassified sequences</taxon>
        <taxon>metagenomes</taxon>
        <taxon>ecological metagenomes</taxon>
    </lineage>
</organism>
<protein>
    <submittedName>
        <fullName evidence="2">Uncharacterized protein</fullName>
    </submittedName>
</protein>
<keyword evidence="1" id="KW-0472">Membrane</keyword>
<gene>
    <name evidence="2" type="ORF">METZ01_LOCUS378909</name>
</gene>
<reference evidence="2" key="1">
    <citation type="submission" date="2018-05" db="EMBL/GenBank/DDBJ databases">
        <authorList>
            <person name="Lanie J.A."/>
            <person name="Ng W.-L."/>
            <person name="Kazmierczak K.M."/>
            <person name="Andrzejewski T.M."/>
            <person name="Davidsen T.M."/>
            <person name="Wayne K.J."/>
            <person name="Tettelin H."/>
            <person name="Glass J.I."/>
            <person name="Rusch D."/>
            <person name="Podicherti R."/>
            <person name="Tsui H.-C.T."/>
            <person name="Winkler M.E."/>
        </authorList>
    </citation>
    <scope>NUCLEOTIDE SEQUENCE</scope>
</reference>
<accession>A0A382TWG8</accession>
<feature type="transmembrane region" description="Helical" evidence="1">
    <location>
        <begin position="20"/>
        <end position="38"/>
    </location>
</feature>
<evidence type="ECO:0000256" key="1">
    <source>
        <dbReference type="SAM" id="Phobius"/>
    </source>
</evidence>
<dbReference type="EMBL" id="UINC01139485">
    <property type="protein sequence ID" value="SVD26055.1"/>
    <property type="molecule type" value="Genomic_DNA"/>
</dbReference>
<keyword evidence="1" id="KW-0812">Transmembrane</keyword>
<dbReference type="AlphaFoldDB" id="A0A382TWG8"/>
<evidence type="ECO:0000313" key="2">
    <source>
        <dbReference type="EMBL" id="SVD26055.1"/>
    </source>
</evidence>
<name>A0A382TWG8_9ZZZZ</name>
<feature type="non-terminal residue" evidence="2">
    <location>
        <position position="1"/>
    </location>
</feature>
<keyword evidence="1" id="KW-1133">Transmembrane helix</keyword>